<feature type="signal peptide" evidence="2">
    <location>
        <begin position="1"/>
        <end position="23"/>
    </location>
</feature>
<feature type="domain" description="YncI copper-binding" evidence="3">
    <location>
        <begin position="22"/>
        <end position="166"/>
    </location>
</feature>
<dbReference type="Pfam" id="PF07987">
    <property type="entry name" value="DUF1775"/>
    <property type="match status" value="1"/>
</dbReference>
<dbReference type="Gene3D" id="2.60.40.2230">
    <property type="entry name" value="Uncharacterised protein YcnI-like PF07987, DUF1775"/>
    <property type="match status" value="1"/>
</dbReference>
<proteinExistence type="predicted"/>
<dbReference type="InterPro" id="IPR012533">
    <property type="entry name" value="YcnI-copper_dom"/>
</dbReference>
<protein>
    <recommendedName>
        <fullName evidence="3">YncI copper-binding domain-containing protein</fullName>
    </recommendedName>
</protein>
<comment type="caution">
    <text evidence="4">The sequence shown here is derived from an EMBL/GenBank/DDBJ whole genome shotgun (WGS) entry which is preliminary data.</text>
</comment>
<dbReference type="InterPro" id="IPR038507">
    <property type="entry name" value="YcnI-like_sf"/>
</dbReference>
<accession>A0ABQ5VS65</accession>
<keyword evidence="2" id="KW-0732">Signal</keyword>
<evidence type="ECO:0000256" key="1">
    <source>
        <dbReference type="SAM" id="MobiDB-lite"/>
    </source>
</evidence>
<name>A0ABQ5VS65_9RHOB</name>
<evidence type="ECO:0000313" key="4">
    <source>
        <dbReference type="EMBL" id="GLQ34268.1"/>
    </source>
</evidence>
<evidence type="ECO:0000256" key="2">
    <source>
        <dbReference type="SAM" id="SignalP"/>
    </source>
</evidence>
<evidence type="ECO:0000313" key="5">
    <source>
        <dbReference type="Proteomes" id="UP001156694"/>
    </source>
</evidence>
<dbReference type="Proteomes" id="UP001156694">
    <property type="component" value="Unassembled WGS sequence"/>
</dbReference>
<dbReference type="EMBL" id="BSNN01000002">
    <property type="protein sequence ID" value="GLQ34268.1"/>
    <property type="molecule type" value="Genomic_DNA"/>
</dbReference>
<dbReference type="RefSeq" id="WP_284375986.1">
    <property type="nucleotide sequence ID" value="NZ_BSNN01000002.1"/>
</dbReference>
<organism evidence="4 5">
    <name type="scientific">Amylibacter marinus</name>
    <dbReference type="NCBI Taxonomy" id="1475483"/>
    <lineage>
        <taxon>Bacteria</taxon>
        <taxon>Pseudomonadati</taxon>
        <taxon>Pseudomonadota</taxon>
        <taxon>Alphaproteobacteria</taxon>
        <taxon>Rhodobacterales</taxon>
        <taxon>Paracoccaceae</taxon>
        <taxon>Amylibacter</taxon>
    </lineage>
</organism>
<feature type="region of interest" description="Disordered" evidence="1">
    <location>
        <begin position="150"/>
        <end position="173"/>
    </location>
</feature>
<keyword evidence="5" id="KW-1185">Reference proteome</keyword>
<evidence type="ECO:0000259" key="3">
    <source>
        <dbReference type="Pfam" id="PF07987"/>
    </source>
</evidence>
<dbReference type="CDD" id="cd08545">
    <property type="entry name" value="YcnI_like"/>
    <property type="match status" value="1"/>
</dbReference>
<gene>
    <name evidence="4" type="ORF">GCM10007939_05510</name>
</gene>
<reference evidence="5" key="1">
    <citation type="journal article" date="2019" name="Int. J. Syst. Evol. Microbiol.">
        <title>The Global Catalogue of Microorganisms (GCM) 10K type strain sequencing project: providing services to taxonomists for standard genome sequencing and annotation.</title>
        <authorList>
            <consortium name="The Broad Institute Genomics Platform"/>
            <consortium name="The Broad Institute Genome Sequencing Center for Infectious Disease"/>
            <person name="Wu L."/>
            <person name="Ma J."/>
        </authorList>
    </citation>
    <scope>NUCLEOTIDE SEQUENCE [LARGE SCALE GENOMIC DNA]</scope>
    <source>
        <strain evidence="5">NBRC 110140</strain>
    </source>
</reference>
<sequence>MKFSTIAQACAYCLLANTAFSHASLEVKEAENNNNYKAVMRISHGCDGSATKSVTIHIPEGVINVKPMPKAGWALETTRGDYAKTYDYHGPRSEGVKSITWTGTLEDQHFEEFIFRGRITDDFKEGSTVYFPTEQKCQTGENMWIEIPEEGADSHSVERPAPALKIKQGHAHH</sequence>
<feature type="chain" id="PRO_5045242985" description="YncI copper-binding domain-containing protein" evidence="2">
    <location>
        <begin position="24"/>
        <end position="173"/>
    </location>
</feature>